<keyword evidence="1" id="KW-1188">Viral release from host cell</keyword>
<dbReference type="Pfam" id="PF25209">
    <property type="entry name" value="Phage_capsid_4"/>
    <property type="match status" value="1"/>
</dbReference>
<organism evidence="6 7">
    <name type="scientific">Azospirillum himalayense</name>
    <dbReference type="NCBI Taxonomy" id="654847"/>
    <lineage>
        <taxon>Bacteria</taxon>
        <taxon>Pseudomonadati</taxon>
        <taxon>Pseudomonadota</taxon>
        <taxon>Alphaproteobacteria</taxon>
        <taxon>Rhodospirillales</taxon>
        <taxon>Azospirillaceae</taxon>
        <taxon>Azospirillum</taxon>
    </lineage>
</organism>
<dbReference type="GO" id="GO:0006508">
    <property type="term" value="P:proteolysis"/>
    <property type="evidence" value="ECO:0007669"/>
    <property type="project" value="UniProtKB-KW"/>
</dbReference>
<gene>
    <name evidence="6" type="ORF">ACFPMG_31125</name>
</gene>
<evidence type="ECO:0000256" key="4">
    <source>
        <dbReference type="SAM" id="MobiDB-lite"/>
    </source>
</evidence>
<protein>
    <submittedName>
        <fullName evidence="6">Prohead protease/major capsid protein fusion protein</fullName>
        <ecNumber evidence="6">3.4.-.-</ecNumber>
    </submittedName>
</protein>
<dbReference type="GO" id="GO:0008233">
    <property type="term" value="F:peptidase activity"/>
    <property type="evidence" value="ECO:0007669"/>
    <property type="project" value="UniProtKB-KW"/>
</dbReference>
<dbReference type="Pfam" id="PF04586">
    <property type="entry name" value="Peptidase_S78"/>
    <property type="match status" value="1"/>
</dbReference>
<proteinExistence type="predicted"/>
<keyword evidence="2 6" id="KW-0645">Protease</keyword>
<dbReference type="InterPro" id="IPR054613">
    <property type="entry name" value="Peptidase_S78_dom"/>
</dbReference>
<evidence type="ECO:0000256" key="1">
    <source>
        <dbReference type="ARBA" id="ARBA00022612"/>
    </source>
</evidence>
<evidence type="ECO:0000259" key="5">
    <source>
        <dbReference type="Pfam" id="PF04586"/>
    </source>
</evidence>
<comment type="caution">
    <text evidence="6">The sequence shown here is derived from an EMBL/GenBank/DDBJ whole genome shotgun (WGS) entry which is preliminary data.</text>
</comment>
<evidence type="ECO:0000256" key="3">
    <source>
        <dbReference type="ARBA" id="ARBA00022801"/>
    </source>
</evidence>
<dbReference type="Proteomes" id="UP001596166">
    <property type="component" value="Unassembled WGS sequence"/>
</dbReference>
<evidence type="ECO:0000313" key="6">
    <source>
        <dbReference type="EMBL" id="MFC5359458.1"/>
    </source>
</evidence>
<dbReference type="NCBIfam" id="NF045541">
    <property type="entry name" value="scaf_prot_MCP2"/>
    <property type="match status" value="1"/>
</dbReference>
<dbReference type="EMBL" id="JBHSLC010000114">
    <property type="protein sequence ID" value="MFC5359458.1"/>
    <property type="molecule type" value="Genomic_DNA"/>
</dbReference>
<evidence type="ECO:0000313" key="7">
    <source>
        <dbReference type="Proteomes" id="UP001596166"/>
    </source>
</evidence>
<dbReference type="RefSeq" id="WP_376999501.1">
    <property type="nucleotide sequence ID" value="NZ_JBHSLC010000114.1"/>
</dbReference>
<sequence length="705" mass="75722">MTTPPNGAAPGGAVTERTLPPGVALGWRANGDTSVRAASLEPATFNADARTVELIASTGATVRRFDWWREEYYDEVLTVSAEAVDLTRFEAGSVSILNTHSQWDVKSVLGTGVPGTARFEDGNLILTAKLSARDDVAPTVQDIKDGILRNVSVGYRILAYEVDETTKPQTRKITRWELLEVSFVPVGADGGAGTRSLPHGPAGAPQAAPAPVTVNVNIPDFTRAPAAQPTPDNTKENRMSDTPETPAVTQDLPVTENRGQPQVPPAQTQAAPTAPAPQPEADPLAAMRAAEVDRIAHIQSRAACAQLGLPSDMIARAITEGWSLDTFNRAVIDHVAAQPSNQRNINPHVQVIADEGDTRNAGVVDYINYRVNPTKHKLTDNARQYVGMSLVEVARMYVGGGRGMNRDEIVRRAMHTTSDFPHVLGSAMRRTLRDSYESVALTFAPFSRRGILSDFREMNRVRLGAAPKLLKLGEGGEIKAGSFKDSGASIQLDTYARQLRVTRQMIVNDDLSAFTTVPQAFGGSAARLQNDIVWGLITSNPVLADGKELFHADRKNLAGTGTKLSVTSIASADEAIGQQRDDNEAELGLMLATLLVPLALKAVAATIVADKVRATKADDAVPDYMTALNYVSDPRLTRNSATAWYGVVNPTIFDTLEYAYLEGEEGVQVGELEKVPGVDGLAMEARLDFAAAIIDPRGFYKNPGA</sequence>
<dbReference type="EC" id="3.4.-.-" evidence="6"/>
<reference evidence="7" key="1">
    <citation type="journal article" date="2019" name="Int. J. Syst. Evol. Microbiol.">
        <title>The Global Catalogue of Microorganisms (GCM) 10K type strain sequencing project: providing services to taxonomists for standard genome sequencing and annotation.</title>
        <authorList>
            <consortium name="The Broad Institute Genomics Platform"/>
            <consortium name="The Broad Institute Genome Sequencing Center for Infectious Disease"/>
            <person name="Wu L."/>
            <person name="Ma J."/>
        </authorList>
    </citation>
    <scope>NUCLEOTIDE SEQUENCE [LARGE SCALE GENOMIC DNA]</scope>
    <source>
        <strain evidence="7">CCUG 58760</strain>
    </source>
</reference>
<accession>A0ABW0GGV3</accession>
<evidence type="ECO:0000256" key="2">
    <source>
        <dbReference type="ARBA" id="ARBA00022670"/>
    </source>
</evidence>
<keyword evidence="3 6" id="KW-0378">Hydrolase</keyword>
<feature type="region of interest" description="Disordered" evidence="4">
    <location>
        <begin position="222"/>
        <end position="280"/>
    </location>
</feature>
<feature type="domain" description="Prohead serine protease" evidence="5">
    <location>
        <begin position="65"/>
        <end position="189"/>
    </location>
</feature>
<name>A0ABW0GGV3_9PROT</name>
<keyword evidence="7" id="KW-1185">Reference proteome</keyword>